<name>A0A075HQ38_9ARCH</name>
<accession>A0A075HQ38</accession>
<reference evidence="1" key="1">
    <citation type="journal article" date="2014" name="Genome Biol. Evol.">
        <title>Pangenome evidence for extensive interdomain horizontal transfer affecting lineage core and shell genes in uncultured planktonic thaumarchaeota and euryarchaeota.</title>
        <authorList>
            <person name="Deschamps P."/>
            <person name="Zivanovic Y."/>
            <person name="Moreira D."/>
            <person name="Rodriguez-Valera F."/>
            <person name="Lopez-Garcia P."/>
        </authorList>
    </citation>
    <scope>NUCLEOTIDE SEQUENCE</scope>
</reference>
<proteinExistence type="predicted"/>
<organism evidence="1">
    <name type="scientific">uncultured marine thaumarchaeote KM3_79_H02</name>
    <dbReference type="NCBI Taxonomy" id="1456297"/>
    <lineage>
        <taxon>Archaea</taxon>
        <taxon>Nitrososphaerota</taxon>
        <taxon>environmental samples</taxon>
    </lineage>
</organism>
<dbReference type="AlphaFoldDB" id="A0A075HQ38"/>
<protein>
    <submittedName>
        <fullName evidence="1">Uncharacterized protein</fullName>
    </submittedName>
</protein>
<dbReference type="EMBL" id="KF901096">
    <property type="protein sequence ID" value="AIF17939.1"/>
    <property type="molecule type" value="Genomic_DNA"/>
</dbReference>
<evidence type="ECO:0000313" key="1">
    <source>
        <dbReference type="EMBL" id="AIF17939.1"/>
    </source>
</evidence>
<sequence length="186" mass="21849">MIFTTITKDLQKELKSNLPQIMVLLKKQPAIAYKKIGELGKEVGKKYNIELLVNFPHKGKIENFDMYGKQDLSFIVDMEKIRFPIERSIIKEKAKEIFGDVETEDAYMYEGKEGVKVFLGPANESGRKEERIDILPHSLHVWYEFTDKVTEFCDWLLENVYLVKDAHHKGETKYEKFRAEKKRENA</sequence>